<reference evidence="3 4" key="1">
    <citation type="submission" date="2014-07" db="EMBL/GenBank/DDBJ databases">
        <title>Genome Sequence of Rhodococcus opacus Strain R7, a Biodegrader of Mono- and Polycyclic Aromatic Hydrocarbons.</title>
        <authorList>
            <person name="Di Gennaro P."/>
            <person name="Zampolli J."/>
            <person name="Presti I."/>
            <person name="Cappelletti M."/>
            <person name="D'Ursi P."/>
            <person name="Orro A."/>
            <person name="Mezzelani A."/>
            <person name="Milanesi L."/>
        </authorList>
    </citation>
    <scope>NUCLEOTIDE SEQUENCE [LARGE SCALE GENOMIC DNA]</scope>
    <source>
        <strain evidence="3 4">R7</strain>
    </source>
</reference>
<evidence type="ECO:0000313" key="4">
    <source>
        <dbReference type="Proteomes" id="UP000028488"/>
    </source>
</evidence>
<dbReference type="RefSeq" id="WP_037236065.1">
    <property type="nucleotide sequence ID" value="NZ_CP008947.1"/>
</dbReference>
<name>A0A076EV16_RHOOP</name>
<protein>
    <submittedName>
        <fullName evidence="3">Amidohydrolase</fullName>
    </submittedName>
</protein>
<dbReference type="EMBL" id="CP008947">
    <property type="protein sequence ID" value="AII07234.1"/>
    <property type="molecule type" value="Genomic_DNA"/>
</dbReference>
<dbReference type="eggNOG" id="COG3618">
    <property type="taxonomic scope" value="Bacteria"/>
</dbReference>
<dbReference type="InterPro" id="IPR032466">
    <property type="entry name" value="Metal_Hydrolase"/>
</dbReference>
<dbReference type="InterPro" id="IPR006680">
    <property type="entry name" value="Amidohydro-rel"/>
</dbReference>
<dbReference type="Proteomes" id="UP000028488">
    <property type="component" value="Chromosome"/>
</dbReference>
<dbReference type="GO" id="GO:0016831">
    <property type="term" value="F:carboxy-lyase activity"/>
    <property type="evidence" value="ECO:0007669"/>
    <property type="project" value="InterPro"/>
</dbReference>
<keyword evidence="3" id="KW-0378">Hydrolase</keyword>
<dbReference type="AlphaFoldDB" id="A0A076EV16"/>
<dbReference type="GO" id="GO:0016787">
    <property type="term" value="F:hydrolase activity"/>
    <property type="evidence" value="ECO:0007669"/>
    <property type="project" value="UniProtKB-KW"/>
</dbReference>
<evidence type="ECO:0000256" key="1">
    <source>
        <dbReference type="ARBA" id="ARBA00023239"/>
    </source>
</evidence>
<organism evidence="3 4">
    <name type="scientific">Rhodococcus opacus</name>
    <name type="common">Nocardia opaca</name>
    <dbReference type="NCBI Taxonomy" id="37919"/>
    <lineage>
        <taxon>Bacteria</taxon>
        <taxon>Bacillati</taxon>
        <taxon>Actinomycetota</taxon>
        <taxon>Actinomycetes</taxon>
        <taxon>Mycobacteriales</taxon>
        <taxon>Nocardiaceae</taxon>
        <taxon>Rhodococcus</taxon>
    </lineage>
</organism>
<gene>
    <name evidence="3" type="ORF">EP51_22285</name>
</gene>
<evidence type="ECO:0000313" key="3">
    <source>
        <dbReference type="EMBL" id="AII07234.1"/>
    </source>
</evidence>
<dbReference type="PANTHER" id="PTHR21240">
    <property type="entry name" value="2-AMINO-3-CARBOXYLMUCONATE-6-SEMIALDEHYDE DECARBOXYLASE"/>
    <property type="match status" value="1"/>
</dbReference>
<feature type="domain" description="Amidohydrolase-related" evidence="2">
    <location>
        <begin position="4"/>
        <end position="279"/>
    </location>
</feature>
<sequence length="283" mass="30437">MDIVDTHCHIITDDVTRYPRAPIGGKQSSWATTRPVTADGMAERMDEAGISQAVLVQATTAYGYDNSYVLDSRAQRPDRFIAVGTVDPLRPDAADNLEAVVGDGGLSGVRLFTSGSTVPTQGEWFAAPETYPFWDKATQLGVTVCLQMRLGPATEQLHLLLRRFPSVPVLLDHMGYPDIAASPTDAGEAVAALAVHPGLHLKLTHRNLERLHDAGPKAAGFLDPVLAAFGANRIAWGSNLPAAEQSLPELVALAREVLAEVPEPERREIFAGTARRLYPSLAT</sequence>
<dbReference type="InterPro" id="IPR032465">
    <property type="entry name" value="ACMSD"/>
</dbReference>
<keyword evidence="1" id="KW-0456">Lyase</keyword>
<evidence type="ECO:0000259" key="2">
    <source>
        <dbReference type="Pfam" id="PF04909"/>
    </source>
</evidence>
<dbReference type="Pfam" id="PF04909">
    <property type="entry name" value="Amidohydro_2"/>
    <property type="match status" value="1"/>
</dbReference>
<dbReference type="SUPFAM" id="SSF51556">
    <property type="entry name" value="Metallo-dependent hydrolases"/>
    <property type="match status" value="1"/>
</dbReference>
<accession>A0A076EV16</accession>
<proteinExistence type="predicted"/>
<dbReference type="Gene3D" id="3.20.20.140">
    <property type="entry name" value="Metal-dependent hydrolases"/>
    <property type="match status" value="1"/>
</dbReference>